<feature type="transmembrane region" description="Helical" evidence="4">
    <location>
        <begin position="499"/>
        <end position="519"/>
    </location>
</feature>
<dbReference type="Gene3D" id="3.40.50.300">
    <property type="entry name" value="P-loop containing nucleotide triphosphate hydrolases"/>
    <property type="match status" value="1"/>
</dbReference>
<dbReference type="Pfam" id="PF20703">
    <property type="entry name" value="nSTAND1"/>
    <property type="match status" value="1"/>
</dbReference>
<feature type="repeat" description="WD" evidence="3">
    <location>
        <begin position="678"/>
        <end position="712"/>
    </location>
</feature>
<dbReference type="PANTHER" id="PTHR19879">
    <property type="entry name" value="TRANSCRIPTION INITIATION FACTOR TFIID"/>
    <property type="match status" value="1"/>
</dbReference>
<dbReference type="RefSeq" id="WP_132407475.1">
    <property type="nucleotide sequence ID" value="NZ_SMKA01000062.1"/>
</dbReference>
<dbReference type="AlphaFoldDB" id="A0A4R4Q2M9"/>
<dbReference type="SMART" id="SM00320">
    <property type="entry name" value="WD40"/>
    <property type="match status" value="11"/>
</dbReference>
<dbReference type="PROSITE" id="PS50082">
    <property type="entry name" value="WD_REPEATS_2"/>
    <property type="match status" value="9"/>
</dbReference>
<feature type="repeat" description="WD" evidence="3">
    <location>
        <begin position="849"/>
        <end position="882"/>
    </location>
</feature>
<dbReference type="PROSITE" id="PS00678">
    <property type="entry name" value="WD_REPEATS_1"/>
    <property type="match status" value="2"/>
</dbReference>
<evidence type="ECO:0000259" key="5">
    <source>
        <dbReference type="Pfam" id="PF20703"/>
    </source>
</evidence>
<evidence type="ECO:0000256" key="4">
    <source>
        <dbReference type="SAM" id="Phobius"/>
    </source>
</evidence>
<feature type="repeat" description="WD" evidence="3">
    <location>
        <begin position="1070"/>
        <end position="1111"/>
    </location>
</feature>
<name>A0A4R4Q2M9_9ACTN</name>
<keyword evidence="1 3" id="KW-0853">WD repeat</keyword>
<feature type="repeat" description="WD" evidence="3">
    <location>
        <begin position="1116"/>
        <end position="1157"/>
    </location>
</feature>
<keyword evidence="4" id="KW-0472">Membrane</keyword>
<feature type="repeat" description="WD" evidence="3">
    <location>
        <begin position="1161"/>
        <end position="1202"/>
    </location>
</feature>
<dbReference type="Pfam" id="PF00400">
    <property type="entry name" value="WD40"/>
    <property type="match status" value="10"/>
</dbReference>
<sequence length="1229" mass="131644">MAEIDPDTIRTRGEFRDQLTLLRTSADLSVRAVRDLVKQAGDRWSHSTVGDWFAGRSLPSASSAELFVRVLRVCGVTSAEELERWLAAWRRLQRSPGRRGGVEPYRGLAAFRSEDAAWYFGRAELVDALVARVRELEADATLAVVGPSGSGKSSLLRAGLIAALENERAVVVLTPGDLPAKALRAAISDADGRPLLIVVDQLEEMFTLSHDEARRIEFSRLLTVERPPDSVVVLGLRADFYPHALRIPELAAVLQSDQIVLGPMPAKCIKQMIVEPARRAGVAVDNDLVERLLSEYGSLPLLSHALLATWERASNGRMTLAGYLSSGGIAGAVALSAEQAYGRLTASERNVARELFLRMVNPGDRTGDSRRPIERTDLDDTADTVVEAFVAVRLLTVDVATIEISHEALLTAWPRLQEWIESDRDSLHTLRQLGAAAVDWRDKGRDTDYLYRGSRLEQTNGILPRRMNALELEFLSASLVDERLANAARRRRSRRRNQLVAVSLVLALIAGTMAVVSYLKTVTADEERDRAWSRQLAISATRLRATDPALAAQLALSAYRISPTVEARSSLIEATGSPSVTRVVRPVPVPQAIAVTSDGRTLIGAGSAPTDTSVLRWDLGDRRRPVPAGEPLGVHKKEVYAAAVSADNKLLATGGADLAVKLWDISRPGTPRALGDLPDGPTNTVYSLAFGPSGDLLASGSADSTVRLWKLDFTTRSYRLVHSVKLGDFVQTVAISRDGRWLAAGDRAGTLTLWDLPRWRRVGVVSTGSLQINTLAFTPAGNELAVGTPRGGLQLWAVPALRRVASAIAPPDNWVNSLAFSTDGDRLALGSSDNVAQVWDRRTGILLAALPHPAPVTAVTFLPGEQELLTSSNDGTVRIWSIPGPTMAGATATVTTVPLSRDGRVAATVGGQAQLWDVHEPRSPIALSPPLLAPGNEPLGGAGALKSDGSMLAVGTNGRSLIAWDTRDPARPRRLLTPLTGPAGIIESVAFNADGTLLAAGSDDGHVWLWDSTDPTKPVSLPNPLDAESGYVFMVAFSPRSNLLAAATAKGTIRWWDVTDPRRPVLKATRKASLDALYAVAFDSTGNLLASGSSDGKVQLWNVENPAAPQQLGSALSGLHGTVTSVAFSPDAQTLSATSRGGQLWTWSLDNPSSPTLETVVSASPKAVWGLALAPDGHTTATAGSDRLVRLWETDPERAATLICTTATPALTPEEWATHAPGIHRPNLC</sequence>
<dbReference type="SUPFAM" id="SSF52540">
    <property type="entry name" value="P-loop containing nucleoside triphosphate hydrolases"/>
    <property type="match status" value="1"/>
</dbReference>
<evidence type="ECO:0000256" key="2">
    <source>
        <dbReference type="ARBA" id="ARBA00022737"/>
    </source>
</evidence>
<dbReference type="SUPFAM" id="SSF50978">
    <property type="entry name" value="WD40 repeat-like"/>
    <property type="match status" value="2"/>
</dbReference>
<feature type="repeat" description="WD" evidence="3">
    <location>
        <begin position="632"/>
        <end position="666"/>
    </location>
</feature>
<dbReference type="InterPro" id="IPR019775">
    <property type="entry name" value="WD40_repeat_CS"/>
</dbReference>
<evidence type="ECO:0000313" key="7">
    <source>
        <dbReference type="Proteomes" id="UP000295075"/>
    </source>
</evidence>
<dbReference type="InterPro" id="IPR015943">
    <property type="entry name" value="WD40/YVTN_repeat-like_dom_sf"/>
</dbReference>
<organism evidence="6 7">
    <name type="scientific">Kribbella albertanoniae</name>
    <dbReference type="NCBI Taxonomy" id="1266829"/>
    <lineage>
        <taxon>Bacteria</taxon>
        <taxon>Bacillati</taxon>
        <taxon>Actinomycetota</taxon>
        <taxon>Actinomycetes</taxon>
        <taxon>Propionibacteriales</taxon>
        <taxon>Kribbellaceae</taxon>
        <taxon>Kribbella</taxon>
    </lineage>
</organism>
<dbReference type="CDD" id="cd00200">
    <property type="entry name" value="WD40"/>
    <property type="match status" value="2"/>
</dbReference>
<protein>
    <recommendedName>
        <fullName evidence="5">Novel STAND NTPase 1 domain-containing protein</fullName>
    </recommendedName>
</protein>
<evidence type="ECO:0000256" key="1">
    <source>
        <dbReference type="ARBA" id="ARBA00022574"/>
    </source>
</evidence>
<keyword evidence="2" id="KW-0677">Repeat</keyword>
<evidence type="ECO:0000313" key="6">
    <source>
        <dbReference type="EMBL" id="TDC29281.1"/>
    </source>
</evidence>
<keyword evidence="7" id="KW-1185">Reference proteome</keyword>
<dbReference type="OrthoDB" id="134501at2"/>
<feature type="repeat" description="WD" evidence="3">
    <location>
        <begin position="808"/>
        <end position="849"/>
    </location>
</feature>
<feature type="repeat" description="WD" evidence="3">
    <location>
        <begin position="1025"/>
        <end position="1058"/>
    </location>
</feature>
<dbReference type="InterPro" id="IPR027417">
    <property type="entry name" value="P-loop_NTPase"/>
</dbReference>
<proteinExistence type="predicted"/>
<accession>A0A4R4Q2M9</accession>
<dbReference type="InterPro" id="IPR001680">
    <property type="entry name" value="WD40_rpt"/>
</dbReference>
<feature type="repeat" description="WD" evidence="3">
    <location>
        <begin position="979"/>
        <end position="1011"/>
    </location>
</feature>
<reference evidence="6 7" key="1">
    <citation type="submission" date="2019-03" db="EMBL/GenBank/DDBJ databases">
        <title>Draft genome sequences of novel Actinobacteria.</title>
        <authorList>
            <person name="Sahin N."/>
            <person name="Ay H."/>
            <person name="Saygin H."/>
        </authorList>
    </citation>
    <scope>NUCLEOTIDE SEQUENCE [LARGE SCALE GENOMIC DNA]</scope>
    <source>
        <strain evidence="6 7">JCM 30547</strain>
    </source>
</reference>
<dbReference type="Proteomes" id="UP000295075">
    <property type="component" value="Unassembled WGS sequence"/>
</dbReference>
<keyword evidence="4" id="KW-1133">Transmembrane helix</keyword>
<dbReference type="EMBL" id="SMKA01000062">
    <property type="protein sequence ID" value="TDC29281.1"/>
    <property type="molecule type" value="Genomic_DNA"/>
</dbReference>
<feature type="domain" description="Novel STAND NTPase 1" evidence="5">
    <location>
        <begin position="104"/>
        <end position="447"/>
    </location>
</feature>
<dbReference type="Gene3D" id="2.130.10.10">
    <property type="entry name" value="YVTN repeat-like/Quinoprotein amine dehydrogenase"/>
    <property type="match status" value="4"/>
</dbReference>
<comment type="caution">
    <text evidence="6">The sequence shown here is derived from an EMBL/GenBank/DDBJ whole genome shotgun (WGS) entry which is preliminary data.</text>
</comment>
<dbReference type="InterPro" id="IPR036322">
    <property type="entry name" value="WD40_repeat_dom_sf"/>
</dbReference>
<keyword evidence="4" id="KW-0812">Transmembrane</keyword>
<dbReference type="PROSITE" id="PS50294">
    <property type="entry name" value="WD_REPEATS_REGION"/>
    <property type="match status" value="8"/>
</dbReference>
<dbReference type="InterPro" id="IPR049052">
    <property type="entry name" value="nSTAND1"/>
</dbReference>
<dbReference type="PRINTS" id="PR00320">
    <property type="entry name" value="GPROTEINBRPT"/>
</dbReference>
<dbReference type="PANTHER" id="PTHR19879:SF9">
    <property type="entry name" value="TRANSCRIPTION INITIATION FACTOR TFIID SUBUNIT 5"/>
    <property type="match status" value="1"/>
</dbReference>
<evidence type="ECO:0000256" key="3">
    <source>
        <dbReference type="PROSITE-ProRule" id="PRU00221"/>
    </source>
</evidence>
<gene>
    <name evidence="6" type="ORF">E1261_16220</name>
</gene>
<dbReference type="InterPro" id="IPR020472">
    <property type="entry name" value="WD40_PAC1"/>
</dbReference>